<dbReference type="Gene3D" id="3.40.50.720">
    <property type="entry name" value="NAD(P)-binding Rossmann-like Domain"/>
    <property type="match status" value="2"/>
</dbReference>
<organism evidence="7 8">
    <name type="scientific">Sphaerisporangium rhizosphaerae</name>
    <dbReference type="NCBI Taxonomy" id="2269375"/>
    <lineage>
        <taxon>Bacteria</taxon>
        <taxon>Bacillati</taxon>
        <taxon>Actinomycetota</taxon>
        <taxon>Actinomycetes</taxon>
        <taxon>Streptosporangiales</taxon>
        <taxon>Streptosporangiaceae</taxon>
        <taxon>Sphaerisporangium</taxon>
    </lineage>
</organism>
<evidence type="ECO:0000256" key="1">
    <source>
        <dbReference type="ARBA" id="ARBA00005854"/>
    </source>
</evidence>
<evidence type="ECO:0000313" key="8">
    <source>
        <dbReference type="Proteomes" id="UP001596496"/>
    </source>
</evidence>
<dbReference type="Proteomes" id="UP001596496">
    <property type="component" value="Unassembled WGS sequence"/>
</dbReference>
<keyword evidence="8" id="KW-1185">Reference proteome</keyword>
<dbReference type="PANTHER" id="PTHR10996:SF178">
    <property type="entry name" value="2-HYDROXYACID DEHYDROGENASE YGL185C-RELATED"/>
    <property type="match status" value="1"/>
</dbReference>
<feature type="domain" description="D-isomer specific 2-hydroxyacid dehydrogenase catalytic" evidence="5">
    <location>
        <begin position="28"/>
        <end position="329"/>
    </location>
</feature>
<reference evidence="8" key="1">
    <citation type="journal article" date="2019" name="Int. J. Syst. Evol. Microbiol.">
        <title>The Global Catalogue of Microorganisms (GCM) 10K type strain sequencing project: providing services to taxonomists for standard genome sequencing and annotation.</title>
        <authorList>
            <consortium name="The Broad Institute Genomics Platform"/>
            <consortium name="The Broad Institute Genome Sequencing Center for Infectious Disease"/>
            <person name="Wu L."/>
            <person name="Ma J."/>
        </authorList>
    </citation>
    <scope>NUCLEOTIDE SEQUENCE [LARGE SCALE GENOMIC DNA]</scope>
    <source>
        <strain evidence="8">CECT 7649</strain>
    </source>
</reference>
<dbReference type="InterPro" id="IPR036291">
    <property type="entry name" value="NAD(P)-bd_dom_sf"/>
</dbReference>
<evidence type="ECO:0000313" key="7">
    <source>
        <dbReference type="EMBL" id="MFC7386447.1"/>
    </source>
</evidence>
<dbReference type="InterPro" id="IPR050223">
    <property type="entry name" value="D-isomer_2-hydroxyacid_DH"/>
</dbReference>
<dbReference type="InterPro" id="IPR006139">
    <property type="entry name" value="D-isomer_2_OHA_DH_cat_dom"/>
</dbReference>
<evidence type="ECO:0000256" key="3">
    <source>
        <dbReference type="ARBA" id="ARBA00023027"/>
    </source>
</evidence>
<dbReference type="SUPFAM" id="SSF52283">
    <property type="entry name" value="Formate/glycerate dehydrogenase catalytic domain-like"/>
    <property type="match status" value="1"/>
</dbReference>
<evidence type="ECO:0000259" key="6">
    <source>
        <dbReference type="Pfam" id="PF02826"/>
    </source>
</evidence>
<dbReference type="Pfam" id="PF02826">
    <property type="entry name" value="2-Hacid_dh_C"/>
    <property type="match status" value="1"/>
</dbReference>
<sequence>MTDRRRPQALLVMDPAHYRVQFHEPQLRRLRELVELGEPALTDDLDAARARRRLREVEVLVTSWGCPPLTAERLADAPRLRAVFHCAGTVRSFVTDEVWRRGILVTNAADENAIPVAEFTLAAVIFAGKKAPFLAQDARRHRDDWSYAARRGELSNRGRTVGVVGFSRVGRRVVERLRDLELDVLVADPYASPAEVRAAGARPVELPELLRRCDVLTLHVPALPSTRHLIGAEELARLRDGVTVINTARGAVLDTAALERECAAGRLDAILDVTDPEPLPAGSVLYDLPNVMITPHVAGSLGAETRRMSESALDEIERYLTGRPPRAAVTPAAFATGA</sequence>
<dbReference type="PROSITE" id="PS00670">
    <property type="entry name" value="D_2_HYDROXYACID_DH_2"/>
    <property type="match status" value="1"/>
</dbReference>
<dbReference type="SUPFAM" id="SSF51735">
    <property type="entry name" value="NAD(P)-binding Rossmann-fold domains"/>
    <property type="match status" value="1"/>
</dbReference>
<comment type="caution">
    <text evidence="7">The sequence shown here is derived from an EMBL/GenBank/DDBJ whole genome shotgun (WGS) entry which is preliminary data.</text>
</comment>
<evidence type="ECO:0000256" key="2">
    <source>
        <dbReference type="ARBA" id="ARBA00023002"/>
    </source>
</evidence>
<evidence type="ECO:0000259" key="5">
    <source>
        <dbReference type="Pfam" id="PF00389"/>
    </source>
</evidence>
<dbReference type="InterPro" id="IPR029753">
    <property type="entry name" value="D-isomer_DH_CS"/>
</dbReference>
<dbReference type="Pfam" id="PF00389">
    <property type="entry name" value="2-Hacid_dh"/>
    <property type="match status" value="1"/>
</dbReference>
<dbReference type="InterPro" id="IPR006140">
    <property type="entry name" value="D-isomer_DH_NAD-bd"/>
</dbReference>
<dbReference type="EMBL" id="JBHTCG010000026">
    <property type="protein sequence ID" value="MFC7386447.1"/>
    <property type="molecule type" value="Genomic_DNA"/>
</dbReference>
<feature type="domain" description="D-isomer specific 2-hydroxyacid dehydrogenase NAD-binding" evidence="6">
    <location>
        <begin position="137"/>
        <end position="298"/>
    </location>
</feature>
<dbReference type="CDD" id="cd12167">
    <property type="entry name" value="2-Hacid_dh_8"/>
    <property type="match status" value="1"/>
</dbReference>
<gene>
    <name evidence="7" type="ORF">ACFQSB_29860</name>
</gene>
<keyword evidence="2 4" id="KW-0560">Oxidoreductase</keyword>
<dbReference type="PANTHER" id="PTHR10996">
    <property type="entry name" value="2-HYDROXYACID DEHYDROGENASE-RELATED"/>
    <property type="match status" value="1"/>
</dbReference>
<proteinExistence type="inferred from homology"/>
<name>A0ABW2PA45_9ACTN</name>
<accession>A0ABW2PA45</accession>
<comment type="similarity">
    <text evidence="1 4">Belongs to the D-isomer specific 2-hydroxyacid dehydrogenase family.</text>
</comment>
<protein>
    <submittedName>
        <fullName evidence="7">Hydroxyacid dehydrogenase</fullName>
    </submittedName>
</protein>
<keyword evidence="3" id="KW-0520">NAD</keyword>
<dbReference type="RefSeq" id="WP_380830191.1">
    <property type="nucleotide sequence ID" value="NZ_JBHTCG010000026.1"/>
</dbReference>
<evidence type="ECO:0000256" key="4">
    <source>
        <dbReference type="RuleBase" id="RU003719"/>
    </source>
</evidence>